<accession>A0ACC6PQJ4</accession>
<organism evidence="1 2">
    <name type="scientific">Streptomyces achmelvichensis</name>
    <dbReference type="NCBI Taxonomy" id="3134111"/>
    <lineage>
        <taxon>Bacteria</taxon>
        <taxon>Bacillati</taxon>
        <taxon>Actinomycetota</taxon>
        <taxon>Actinomycetes</taxon>
        <taxon>Kitasatosporales</taxon>
        <taxon>Streptomycetaceae</taxon>
        <taxon>Streptomyces</taxon>
    </lineage>
</organism>
<sequence length="188" mass="20530">MIASEESSQFSSSGHGPYGGTSGLAQCAMSATPEAARTLRHFARAVARRWRLHDEFHEALSVIVTELVSNVVLHSGSTWVALAIKVRGNTLVTEVRDGGRWKHRHARRQEPLDAHADCGQGLRLVDAFATRTVTRRLPMGSVVAAEIVMPPHQGGPRPVTLHPRVEDEPSPPVEFRTVIGLTVEPDCH</sequence>
<protein>
    <submittedName>
        <fullName evidence="1">ATP-binding protein</fullName>
        <ecNumber evidence="1">2.7.13.3</ecNumber>
    </submittedName>
</protein>
<keyword evidence="1" id="KW-0808">Transferase</keyword>
<comment type="caution">
    <text evidence="1">The sequence shown here is derived from an EMBL/GenBank/DDBJ whole genome shotgun (WGS) entry which is preliminary data.</text>
</comment>
<proteinExistence type="predicted"/>
<dbReference type="EMBL" id="JBBKAJ010000022">
    <property type="protein sequence ID" value="MEJ8633626.1"/>
    <property type="molecule type" value="Genomic_DNA"/>
</dbReference>
<evidence type="ECO:0000313" key="2">
    <source>
        <dbReference type="Proteomes" id="UP001377168"/>
    </source>
</evidence>
<reference evidence="1" key="1">
    <citation type="submission" date="2024-03" db="EMBL/GenBank/DDBJ databases">
        <title>Novel Streptomyces species of biotechnological and ecological value are a feature of Machair soil.</title>
        <authorList>
            <person name="Prole J.R."/>
            <person name="Goodfellow M."/>
            <person name="Allenby N."/>
            <person name="Ward A.C."/>
        </authorList>
    </citation>
    <scope>NUCLEOTIDE SEQUENCE</scope>
    <source>
        <strain evidence="1">MS2.AVA.5</strain>
    </source>
</reference>
<gene>
    <name evidence="1" type="ORF">WKI67_09480</name>
</gene>
<dbReference type="Proteomes" id="UP001377168">
    <property type="component" value="Unassembled WGS sequence"/>
</dbReference>
<evidence type="ECO:0000313" key="1">
    <source>
        <dbReference type="EMBL" id="MEJ8633626.1"/>
    </source>
</evidence>
<keyword evidence="1" id="KW-0067">ATP-binding</keyword>
<keyword evidence="2" id="KW-1185">Reference proteome</keyword>
<name>A0ACC6PQJ4_9ACTN</name>
<dbReference type="EC" id="2.7.13.3" evidence="1"/>
<keyword evidence="1" id="KW-0547">Nucleotide-binding</keyword>